<reference evidence="1" key="2">
    <citation type="journal article" date="2015" name="Fish Shellfish Immunol.">
        <title>Early steps in the European eel (Anguilla anguilla)-Vibrio vulnificus interaction in the gills: Role of the RtxA13 toxin.</title>
        <authorList>
            <person name="Callol A."/>
            <person name="Pajuelo D."/>
            <person name="Ebbesson L."/>
            <person name="Teles M."/>
            <person name="MacKenzie S."/>
            <person name="Amaro C."/>
        </authorList>
    </citation>
    <scope>NUCLEOTIDE SEQUENCE</scope>
</reference>
<reference evidence="1" key="1">
    <citation type="submission" date="2014-11" db="EMBL/GenBank/DDBJ databases">
        <authorList>
            <person name="Amaro Gonzalez C."/>
        </authorList>
    </citation>
    <scope>NUCLEOTIDE SEQUENCE</scope>
</reference>
<name>A0A0E9QZK2_ANGAN</name>
<organism evidence="1">
    <name type="scientific">Anguilla anguilla</name>
    <name type="common">European freshwater eel</name>
    <name type="synonym">Muraena anguilla</name>
    <dbReference type="NCBI Taxonomy" id="7936"/>
    <lineage>
        <taxon>Eukaryota</taxon>
        <taxon>Metazoa</taxon>
        <taxon>Chordata</taxon>
        <taxon>Craniata</taxon>
        <taxon>Vertebrata</taxon>
        <taxon>Euteleostomi</taxon>
        <taxon>Actinopterygii</taxon>
        <taxon>Neopterygii</taxon>
        <taxon>Teleostei</taxon>
        <taxon>Anguilliformes</taxon>
        <taxon>Anguillidae</taxon>
        <taxon>Anguilla</taxon>
    </lineage>
</organism>
<proteinExistence type="predicted"/>
<sequence>MCWFVLQHLLRFHGK</sequence>
<accession>A0A0E9QZK2</accession>
<protein>
    <submittedName>
        <fullName evidence="1">Uncharacterized protein</fullName>
    </submittedName>
</protein>
<evidence type="ECO:0000313" key="1">
    <source>
        <dbReference type="EMBL" id="JAH22264.1"/>
    </source>
</evidence>
<dbReference type="EMBL" id="GBXM01086313">
    <property type="protein sequence ID" value="JAH22264.1"/>
    <property type="molecule type" value="Transcribed_RNA"/>
</dbReference>